<evidence type="ECO:0000313" key="3">
    <source>
        <dbReference type="EMBL" id="TDG01267.1"/>
    </source>
</evidence>
<dbReference type="OrthoDB" id="4921866at2"/>
<feature type="transmembrane region" description="Helical" evidence="2">
    <location>
        <begin position="238"/>
        <end position="256"/>
    </location>
</feature>
<dbReference type="RefSeq" id="WP_133202527.1">
    <property type="nucleotide sequence ID" value="NZ_SMRU01000002.1"/>
</dbReference>
<reference evidence="3 4" key="1">
    <citation type="submission" date="2019-03" db="EMBL/GenBank/DDBJ databases">
        <title>Whole genome sequence of Arthrobacter sp JH1-1.</title>
        <authorList>
            <person name="Trinh H.N."/>
        </authorList>
    </citation>
    <scope>NUCLEOTIDE SEQUENCE [LARGE SCALE GENOMIC DNA]</scope>
    <source>
        <strain evidence="3 4">JH1-1</strain>
    </source>
</reference>
<evidence type="ECO:0000313" key="4">
    <source>
        <dbReference type="Proteomes" id="UP000295511"/>
    </source>
</evidence>
<accession>A0A4R5KZE1</accession>
<organism evidence="3 4">
    <name type="scientific">Arthrobacter terricola</name>
    <dbReference type="NCBI Taxonomy" id="2547396"/>
    <lineage>
        <taxon>Bacteria</taxon>
        <taxon>Bacillati</taxon>
        <taxon>Actinomycetota</taxon>
        <taxon>Actinomycetes</taxon>
        <taxon>Micrococcales</taxon>
        <taxon>Micrococcaceae</taxon>
        <taxon>Arthrobacter</taxon>
    </lineage>
</organism>
<keyword evidence="2" id="KW-1133">Transmembrane helix</keyword>
<protein>
    <submittedName>
        <fullName evidence="3">Uncharacterized protein</fullName>
    </submittedName>
</protein>
<comment type="caution">
    <text evidence="3">The sequence shown here is derived from an EMBL/GenBank/DDBJ whole genome shotgun (WGS) entry which is preliminary data.</text>
</comment>
<keyword evidence="2" id="KW-0472">Membrane</keyword>
<name>A0A4R5KZE1_9MICC</name>
<evidence type="ECO:0000256" key="1">
    <source>
        <dbReference type="SAM" id="MobiDB-lite"/>
    </source>
</evidence>
<feature type="transmembrane region" description="Helical" evidence="2">
    <location>
        <begin position="71"/>
        <end position="90"/>
    </location>
</feature>
<proteinExistence type="predicted"/>
<feature type="transmembrane region" description="Helical" evidence="2">
    <location>
        <begin position="212"/>
        <end position="232"/>
    </location>
</feature>
<sequence length="313" mass="33211">MLHTIKDQGGGVVLTALWEPTVRYPMLHGFSAAAWQRTSTTSLLTFLGAGILMVGVAIASNHDARVGNVALVFYGIFVLAGLTAAVSGAVSTYKARREYRHGYTTLQSFSKFGMYYRTLPQLDPRSGVEIRAAGEAKLAQSELTKRWAASRARYPRADRMSRQDAAEAAATAGKINETNLELVRAKSTRARLVNRFGAAAGNMRADARKYTFAALLTAGGGGPALIFGLMGVSLGKSVWVLPAIVQASVIAVLALIGRRKNAQAARIASEFLGVAAKDLPPWASVGTPDSLFPLEHGPISSTPPLKSVSPPSD</sequence>
<feature type="region of interest" description="Disordered" evidence="1">
    <location>
        <begin position="294"/>
        <end position="313"/>
    </location>
</feature>
<dbReference type="Proteomes" id="UP000295511">
    <property type="component" value="Unassembled WGS sequence"/>
</dbReference>
<evidence type="ECO:0000256" key="2">
    <source>
        <dbReference type="SAM" id="Phobius"/>
    </source>
</evidence>
<feature type="transmembrane region" description="Helical" evidence="2">
    <location>
        <begin position="41"/>
        <end position="59"/>
    </location>
</feature>
<dbReference type="EMBL" id="SMRU01000002">
    <property type="protein sequence ID" value="TDG01267.1"/>
    <property type="molecule type" value="Genomic_DNA"/>
</dbReference>
<dbReference type="AlphaFoldDB" id="A0A4R5KZE1"/>
<gene>
    <name evidence="3" type="ORF">E1809_01725</name>
</gene>
<feature type="compositionally biased region" description="Polar residues" evidence="1">
    <location>
        <begin position="299"/>
        <end position="313"/>
    </location>
</feature>
<keyword evidence="4" id="KW-1185">Reference proteome</keyword>
<keyword evidence="2" id="KW-0812">Transmembrane</keyword>